<name>A0A6I2MQB3_9FLAO</name>
<organism evidence="1 2">
    <name type="scientific">Maribacter luteus</name>
    <dbReference type="NCBI Taxonomy" id="2594478"/>
    <lineage>
        <taxon>Bacteria</taxon>
        <taxon>Pseudomonadati</taxon>
        <taxon>Bacteroidota</taxon>
        <taxon>Flavobacteriia</taxon>
        <taxon>Flavobacteriales</taxon>
        <taxon>Flavobacteriaceae</taxon>
        <taxon>Maribacter</taxon>
    </lineage>
</organism>
<comment type="caution">
    <text evidence="1">The sequence shown here is derived from an EMBL/GenBank/DDBJ whole genome shotgun (WGS) entry which is preliminary data.</text>
</comment>
<dbReference type="Proteomes" id="UP000443153">
    <property type="component" value="Unassembled WGS sequence"/>
</dbReference>
<accession>A0A6I2MQB3</accession>
<evidence type="ECO:0008006" key="3">
    <source>
        <dbReference type="Google" id="ProtNLM"/>
    </source>
</evidence>
<evidence type="ECO:0000313" key="1">
    <source>
        <dbReference type="EMBL" id="MRX65017.1"/>
    </source>
</evidence>
<dbReference type="AlphaFoldDB" id="A0A6I2MQB3"/>
<dbReference type="OrthoDB" id="1437851at2"/>
<keyword evidence="2" id="KW-1185">Reference proteome</keyword>
<reference evidence="1 2" key="1">
    <citation type="submission" date="2019-11" db="EMBL/GenBank/DDBJ databases">
        <title>Maribacter lutea sp. nov., a marine bacterium isolated from intertidal sand.</title>
        <authorList>
            <person name="Liu A."/>
        </authorList>
    </citation>
    <scope>NUCLEOTIDE SEQUENCE [LARGE SCALE GENOMIC DNA]</scope>
    <source>
        <strain evidence="1 2">RZ05</strain>
    </source>
</reference>
<gene>
    <name evidence="1" type="ORF">GJ691_12690</name>
</gene>
<sequence>MKKLFSFCAIVSIILASNCSRIQENNDPVIGIWSSASTLTDGDSGKVSTRFEWIFNDAYLGRYHIKENGTVIAKTDFRWTEEDGVYTITYPGMDDKPDDKVTMNAVTEEQATLVDSKGAILAIRE</sequence>
<proteinExistence type="predicted"/>
<dbReference type="RefSeq" id="WP_154367446.1">
    <property type="nucleotide sequence ID" value="NZ_CANMYZ010000002.1"/>
</dbReference>
<dbReference type="EMBL" id="WKJH01000021">
    <property type="protein sequence ID" value="MRX65017.1"/>
    <property type="molecule type" value="Genomic_DNA"/>
</dbReference>
<evidence type="ECO:0000313" key="2">
    <source>
        <dbReference type="Proteomes" id="UP000443153"/>
    </source>
</evidence>
<protein>
    <recommendedName>
        <fullName evidence="3">Lipocalin-like domain-containing protein</fullName>
    </recommendedName>
</protein>